<dbReference type="PANTHER" id="PTHR45710:SF35">
    <property type="entry name" value="C-TYPE LECTIN DOMAIN FAMILY 2 MEMBER D"/>
    <property type="match status" value="1"/>
</dbReference>
<comment type="subcellular location">
    <subcellularLocation>
        <location evidence="1">Cell membrane</location>
        <topology evidence="1">Single-pass type II membrane protein</topology>
    </subcellularLocation>
</comment>
<evidence type="ECO:0000259" key="3">
    <source>
        <dbReference type="PROSITE" id="PS50041"/>
    </source>
</evidence>
<reference evidence="4" key="1">
    <citation type="submission" date="2025-08" db="UniProtKB">
        <authorList>
            <consortium name="Ensembl"/>
        </authorList>
    </citation>
    <scope>IDENTIFICATION</scope>
</reference>
<name>A0A8C3FAV9_CHRPI</name>
<dbReference type="CDD" id="cd03593">
    <property type="entry name" value="CLECT_NK_receptors_like"/>
    <property type="match status" value="1"/>
</dbReference>
<dbReference type="PROSITE" id="PS50041">
    <property type="entry name" value="C_TYPE_LECTIN_2"/>
    <property type="match status" value="1"/>
</dbReference>
<dbReference type="InterPro" id="IPR050828">
    <property type="entry name" value="C-type_lectin/matrix_domain"/>
</dbReference>
<organism evidence="4 5">
    <name type="scientific">Chrysemys picta bellii</name>
    <name type="common">Western painted turtle</name>
    <name type="synonym">Emys bellii</name>
    <dbReference type="NCBI Taxonomy" id="8478"/>
    <lineage>
        <taxon>Eukaryota</taxon>
        <taxon>Metazoa</taxon>
        <taxon>Chordata</taxon>
        <taxon>Craniata</taxon>
        <taxon>Vertebrata</taxon>
        <taxon>Euteleostomi</taxon>
        <taxon>Archelosauria</taxon>
        <taxon>Testudinata</taxon>
        <taxon>Testudines</taxon>
        <taxon>Cryptodira</taxon>
        <taxon>Durocryptodira</taxon>
        <taxon>Testudinoidea</taxon>
        <taxon>Emydidae</taxon>
        <taxon>Chrysemys</taxon>
    </lineage>
</organism>
<reference evidence="4" key="2">
    <citation type="submission" date="2025-09" db="UniProtKB">
        <authorList>
            <consortium name="Ensembl"/>
        </authorList>
    </citation>
    <scope>IDENTIFICATION</scope>
</reference>
<dbReference type="Gene3D" id="3.10.100.10">
    <property type="entry name" value="Mannose-Binding Protein A, subunit A"/>
    <property type="match status" value="1"/>
</dbReference>
<dbReference type="Ensembl" id="ENSCPBT00000005378.1">
    <property type="protein sequence ID" value="ENSCPBP00000004404.1"/>
    <property type="gene ID" value="ENSCPBG00000003537.1"/>
</dbReference>
<sequence>FLIQTNMPAPGVAIPADYSELGPLIGFCHPPALSLSLGLALCAGHWVVGWLYPFLTEFTAGAQVLMSSPDPFGSPSCPHNWVGYGGKCYYFSEAGENWNNSQSNCSSFGASLAAIDTPQEMTFLLRCKGKLDHWLGLRREQDQPWKWFNGCRPTRASQSECAPKGLAPHHDILPPGLGMDMVPETVQGSSVLGVTGSPGCNLDCGSTEPSVPPTWGPSHTVMLLSS</sequence>
<dbReference type="AlphaFoldDB" id="A0A8C3FAV9"/>
<evidence type="ECO:0000313" key="5">
    <source>
        <dbReference type="Proteomes" id="UP000694380"/>
    </source>
</evidence>
<dbReference type="InterPro" id="IPR001304">
    <property type="entry name" value="C-type_lectin-like"/>
</dbReference>
<keyword evidence="5" id="KW-1185">Reference proteome</keyword>
<dbReference type="GO" id="GO:0005886">
    <property type="term" value="C:plasma membrane"/>
    <property type="evidence" value="ECO:0007669"/>
    <property type="project" value="UniProtKB-SubCell"/>
</dbReference>
<dbReference type="SUPFAM" id="SSF56436">
    <property type="entry name" value="C-type lectin-like"/>
    <property type="match status" value="1"/>
</dbReference>
<evidence type="ECO:0000313" key="4">
    <source>
        <dbReference type="Ensembl" id="ENSCPBP00000004404.1"/>
    </source>
</evidence>
<evidence type="ECO:0000256" key="1">
    <source>
        <dbReference type="ARBA" id="ARBA00004401"/>
    </source>
</evidence>
<protein>
    <recommendedName>
        <fullName evidence="3">C-type lectin domain-containing protein</fullName>
    </recommendedName>
</protein>
<dbReference type="Pfam" id="PF00059">
    <property type="entry name" value="Lectin_C"/>
    <property type="match status" value="1"/>
</dbReference>
<dbReference type="InterPro" id="IPR033992">
    <property type="entry name" value="NKR-like_CTLD"/>
</dbReference>
<evidence type="ECO:0000256" key="2">
    <source>
        <dbReference type="ARBA" id="ARBA00022734"/>
    </source>
</evidence>
<dbReference type="PANTHER" id="PTHR45710">
    <property type="entry name" value="C-TYPE LECTIN DOMAIN-CONTAINING PROTEIN 180"/>
    <property type="match status" value="1"/>
</dbReference>
<dbReference type="InterPro" id="IPR016187">
    <property type="entry name" value="CTDL_fold"/>
</dbReference>
<dbReference type="Proteomes" id="UP000694380">
    <property type="component" value="Unplaced"/>
</dbReference>
<dbReference type="GeneTree" id="ENSGT00940000155319"/>
<accession>A0A8C3FAV9</accession>
<dbReference type="SMART" id="SM00034">
    <property type="entry name" value="CLECT"/>
    <property type="match status" value="1"/>
</dbReference>
<proteinExistence type="predicted"/>
<dbReference type="GO" id="GO:0030246">
    <property type="term" value="F:carbohydrate binding"/>
    <property type="evidence" value="ECO:0007669"/>
    <property type="project" value="UniProtKB-KW"/>
</dbReference>
<feature type="domain" description="C-type lectin" evidence="3">
    <location>
        <begin position="84"/>
        <end position="150"/>
    </location>
</feature>
<keyword evidence="2" id="KW-0430">Lectin</keyword>
<dbReference type="InterPro" id="IPR016186">
    <property type="entry name" value="C-type_lectin-like/link_sf"/>
</dbReference>